<dbReference type="PRINTS" id="PR00789">
    <property type="entry name" value="OSIALOPTASE"/>
</dbReference>
<dbReference type="Gene3D" id="3.30.420.40">
    <property type="match status" value="1"/>
</dbReference>
<keyword evidence="2" id="KW-0808">Transferase</keyword>
<keyword evidence="10" id="KW-1185">Reference proteome</keyword>
<dbReference type="EC" id="2.3.1.234" evidence="1"/>
<keyword evidence="4" id="KW-0479">Metal-binding</keyword>
<evidence type="ECO:0000256" key="6">
    <source>
        <dbReference type="ARBA" id="ARBA00023315"/>
    </source>
</evidence>
<keyword evidence="5" id="KW-0408">Iron</keyword>
<evidence type="ECO:0000256" key="2">
    <source>
        <dbReference type="ARBA" id="ARBA00022679"/>
    </source>
</evidence>
<dbReference type="PANTHER" id="PTHR11735:SF6">
    <property type="entry name" value="TRNA N6-ADENOSINE THREONYLCARBAMOYLTRANSFERASE, MITOCHONDRIAL"/>
    <property type="match status" value="1"/>
</dbReference>
<evidence type="ECO:0000313" key="10">
    <source>
        <dbReference type="Proteomes" id="UP001301653"/>
    </source>
</evidence>
<comment type="caution">
    <text evidence="9">The sequence shown here is derived from an EMBL/GenBank/DDBJ whole genome shotgun (WGS) entry which is preliminary data.</text>
</comment>
<proteinExistence type="predicted"/>
<dbReference type="SUPFAM" id="SSF53067">
    <property type="entry name" value="Actin-like ATPase domain"/>
    <property type="match status" value="1"/>
</dbReference>
<organism evidence="9 10">
    <name type="scientific">Stenotrophomonas capsici</name>
    <dbReference type="NCBI Taxonomy" id="3110230"/>
    <lineage>
        <taxon>Bacteria</taxon>
        <taxon>Pseudomonadati</taxon>
        <taxon>Pseudomonadota</taxon>
        <taxon>Gammaproteobacteria</taxon>
        <taxon>Lysobacterales</taxon>
        <taxon>Lysobacteraceae</taxon>
        <taxon>Stenotrophomonas</taxon>
    </lineage>
</organism>
<evidence type="ECO:0000256" key="4">
    <source>
        <dbReference type="ARBA" id="ARBA00022723"/>
    </source>
</evidence>
<evidence type="ECO:0000256" key="3">
    <source>
        <dbReference type="ARBA" id="ARBA00022694"/>
    </source>
</evidence>
<evidence type="ECO:0000313" key="9">
    <source>
        <dbReference type="EMBL" id="MEA5666155.1"/>
    </source>
</evidence>
<evidence type="ECO:0000256" key="1">
    <source>
        <dbReference type="ARBA" id="ARBA00012156"/>
    </source>
</evidence>
<name>A0ABU5V0N9_9GAMM</name>
<dbReference type="InterPro" id="IPR000905">
    <property type="entry name" value="Gcp-like_dom"/>
</dbReference>
<evidence type="ECO:0000256" key="5">
    <source>
        <dbReference type="ARBA" id="ARBA00023004"/>
    </source>
</evidence>
<dbReference type="PANTHER" id="PTHR11735">
    <property type="entry name" value="TRNA N6-ADENOSINE THREONYLCARBAMOYLTRANSFERASE"/>
    <property type="match status" value="1"/>
</dbReference>
<dbReference type="Proteomes" id="UP001301653">
    <property type="component" value="Unassembled WGS sequence"/>
</dbReference>
<dbReference type="Pfam" id="PF00814">
    <property type="entry name" value="TsaD"/>
    <property type="match status" value="1"/>
</dbReference>
<feature type="domain" description="Gcp-like" evidence="8">
    <location>
        <begin position="29"/>
        <end position="115"/>
    </location>
</feature>
<keyword evidence="6" id="KW-0012">Acyltransferase</keyword>
<keyword evidence="3" id="KW-0819">tRNA processing</keyword>
<feature type="non-terminal residue" evidence="9">
    <location>
        <position position="115"/>
    </location>
</feature>
<dbReference type="InterPro" id="IPR043129">
    <property type="entry name" value="ATPase_NBD"/>
</dbReference>
<evidence type="ECO:0000256" key="7">
    <source>
        <dbReference type="ARBA" id="ARBA00048117"/>
    </source>
</evidence>
<reference evidence="9 10" key="1">
    <citation type="submission" date="2023-12" db="EMBL/GenBank/DDBJ databases">
        <title>Stenotrophomonas guangdongensis sp. nov., isolated from wilted pepper plants (Capsicum annuum).</title>
        <authorList>
            <person name="Qiu M."/>
            <person name="Li Y."/>
            <person name="Liu Q."/>
            <person name="Zhang X."/>
            <person name="Huang Y."/>
            <person name="Guo R."/>
            <person name="Hu M."/>
            <person name="Zhou J."/>
            <person name="Zhou X."/>
        </authorList>
    </citation>
    <scope>NUCLEOTIDE SEQUENCE [LARGE SCALE GENOMIC DNA]</scope>
    <source>
        <strain evidence="9 10">MH1</strain>
    </source>
</reference>
<dbReference type="EMBL" id="JAYFUH010000039">
    <property type="protein sequence ID" value="MEA5666155.1"/>
    <property type="molecule type" value="Genomic_DNA"/>
</dbReference>
<protein>
    <recommendedName>
        <fullName evidence="1">N(6)-L-threonylcarbamoyladenine synthase</fullName>
        <ecNumber evidence="1">2.3.1.234</ecNumber>
    </recommendedName>
</protein>
<comment type="catalytic activity">
    <reaction evidence="7">
        <text>L-threonylcarbamoyladenylate + adenosine(37) in tRNA = N(6)-L-threonylcarbamoyladenosine(37) in tRNA + AMP + H(+)</text>
        <dbReference type="Rhea" id="RHEA:37059"/>
        <dbReference type="Rhea" id="RHEA-COMP:10162"/>
        <dbReference type="Rhea" id="RHEA-COMP:10163"/>
        <dbReference type="ChEBI" id="CHEBI:15378"/>
        <dbReference type="ChEBI" id="CHEBI:73682"/>
        <dbReference type="ChEBI" id="CHEBI:74411"/>
        <dbReference type="ChEBI" id="CHEBI:74418"/>
        <dbReference type="ChEBI" id="CHEBI:456215"/>
        <dbReference type="EC" id="2.3.1.234"/>
    </reaction>
</comment>
<dbReference type="InterPro" id="IPR017861">
    <property type="entry name" value="KAE1/TsaD"/>
</dbReference>
<evidence type="ECO:0000259" key="8">
    <source>
        <dbReference type="Pfam" id="PF00814"/>
    </source>
</evidence>
<accession>A0ABU5V0N9</accession>
<gene>
    <name evidence="9" type="ORF">VA603_01200</name>
</gene>
<sequence length="115" mass="11784">MKVLGIESSCDETGVAVYDTDLSGAAALRAHAVYSQIALHAEYGGVVPELASRDHVRKTLPLIRQTLDEAGIAISDIDGVAYTAGPGLVGALLVGAGVARSLAWGLDVPAIAVHH</sequence>